<evidence type="ECO:0000313" key="2">
    <source>
        <dbReference type="Proteomes" id="UP000533476"/>
    </source>
</evidence>
<proteinExistence type="predicted"/>
<dbReference type="Proteomes" id="UP000533476">
    <property type="component" value="Unassembled WGS sequence"/>
</dbReference>
<sequence length="259" mass="28404">MLHIGMVLITRALTRSPVPQRSAHGTPWQIAGVAWALPGPKAYAATVMVPETKNTTRFHMRDARYYQIPLSSRRPVVTVNPGQTVAIREIAANPARRTELVKIGVPTASVSPGSPTPLATTAMRVMAPPGGNPSVSGAYCETGWNDFLGITVGIVWNFISFSYNGSQVTGYHTWDWIRHPFPDGDYFMANRQGHMETRGTAYGWSFVIEDAPAFANTKIYWDVNEVVAHGNGRVSGYVNTWASGADKYLLGGWWQVVHG</sequence>
<name>A0A7Y0L5B4_9FIRM</name>
<gene>
    <name evidence="1" type="ORF">HIJ39_14225</name>
</gene>
<comment type="caution">
    <text evidence="1">The sequence shown here is derived from an EMBL/GenBank/DDBJ whole genome shotgun (WGS) entry which is preliminary data.</text>
</comment>
<accession>A0A7Y0L5B4</accession>
<dbReference type="RefSeq" id="WP_169100831.1">
    <property type="nucleotide sequence ID" value="NZ_JABBVZ010000053.1"/>
</dbReference>
<evidence type="ECO:0000313" key="1">
    <source>
        <dbReference type="EMBL" id="NMP23500.1"/>
    </source>
</evidence>
<protein>
    <submittedName>
        <fullName evidence="1">Uncharacterized protein</fullName>
    </submittedName>
</protein>
<dbReference type="AlphaFoldDB" id="A0A7Y0L5B4"/>
<reference evidence="1 2" key="1">
    <citation type="submission" date="2020-04" db="EMBL/GenBank/DDBJ databases">
        <authorList>
            <person name="Zhang R."/>
            <person name="Schippers A."/>
        </authorList>
    </citation>
    <scope>NUCLEOTIDE SEQUENCE [LARGE SCALE GENOMIC DNA]</scope>
    <source>
        <strain evidence="1 2">DSM 109850</strain>
    </source>
</reference>
<organism evidence="1 2">
    <name type="scientific">Sulfobacillus harzensis</name>
    <dbReference type="NCBI Taxonomy" id="2729629"/>
    <lineage>
        <taxon>Bacteria</taxon>
        <taxon>Bacillati</taxon>
        <taxon>Bacillota</taxon>
        <taxon>Clostridia</taxon>
        <taxon>Eubacteriales</taxon>
        <taxon>Clostridiales Family XVII. Incertae Sedis</taxon>
        <taxon>Sulfobacillus</taxon>
    </lineage>
</organism>
<dbReference type="EMBL" id="JABBVZ010000053">
    <property type="protein sequence ID" value="NMP23500.1"/>
    <property type="molecule type" value="Genomic_DNA"/>
</dbReference>
<keyword evidence="2" id="KW-1185">Reference proteome</keyword>